<dbReference type="InterPro" id="IPR023148">
    <property type="entry name" value="tRNA_m1G_MeTrfase_C_sf"/>
</dbReference>
<dbReference type="RefSeq" id="WP_013489114.1">
    <property type="nucleotide sequence ID" value="NC_014829.1"/>
</dbReference>
<evidence type="ECO:0000313" key="19">
    <source>
        <dbReference type="EMBL" id="ADU30780.1"/>
    </source>
</evidence>
<dbReference type="InterPro" id="IPR016009">
    <property type="entry name" value="tRNA_MeTrfase_TRMD/TRM10"/>
</dbReference>
<keyword evidence="7 15" id="KW-0963">Cytoplasm</keyword>
<keyword evidence="9 15" id="KW-0808">Transferase</keyword>
<comment type="similarity">
    <text evidence="3 15 17">Belongs to the RNA methyltransferase TrmD family.</text>
</comment>
<comment type="catalytic activity">
    <reaction evidence="14 15 17">
        <text>guanosine(37) in tRNA + S-adenosyl-L-methionine = N(1)-methylguanosine(37) in tRNA + S-adenosyl-L-homocysteine + H(+)</text>
        <dbReference type="Rhea" id="RHEA:36899"/>
        <dbReference type="Rhea" id="RHEA-COMP:10145"/>
        <dbReference type="Rhea" id="RHEA-COMP:10147"/>
        <dbReference type="ChEBI" id="CHEBI:15378"/>
        <dbReference type="ChEBI" id="CHEBI:57856"/>
        <dbReference type="ChEBI" id="CHEBI:59789"/>
        <dbReference type="ChEBI" id="CHEBI:73542"/>
        <dbReference type="ChEBI" id="CHEBI:74269"/>
        <dbReference type="EC" id="2.1.1.228"/>
    </reaction>
</comment>
<evidence type="ECO:0000256" key="12">
    <source>
        <dbReference type="ARBA" id="ARBA00029736"/>
    </source>
</evidence>
<dbReference type="InterPro" id="IPR029028">
    <property type="entry name" value="Alpha/beta_knot_MTases"/>
</dbReference>
<protein>
    <recommendedName>
        <fullName evidence="6 15">tRNA (guanine-N(1)-)-methyltransferase</fullName>
        <ecNumber evidence="5 15">2.1.1.228</ecNumber>
    </recommendedName>
    <alternativeName>
        <fullName evidence="12 15">M1G-methyltransferase</fullName>
    </alternativeName>
    <alternativeName>
        <fullName evidence="13 15">tRNA [GM37] methyltransferase</fullName>
    </alternativeName>
</protein>
<evidence type="ECO:0000256" key="6">
    <source>
        <dbReference type="ARBA" id="ARBA00014679"/>
    </source>
</evidence>
<keyword evidence="10 15" id="KW-0949">S-adenosyl-L-methionine</keyword>
<organism evidence="19 20">
    <name type="scientific">Evansella cellulosilytica (strain ATCC 21833 / DSM 2522 / FERM P-1141 / JCM 9156 / N-4)</name>
    <name type="common">Bacillus cellulosilyticus</name>
    <dbReference type="NCBI Taxonomy" id="649639"/>
    <lineage>
        <taxon>Bacteria</taxon>
        <taxon>Bacillati</taxon>
        <taxon>Bacillota</taxon>
        <taxon>Bacilli</taxon>
        <taxon>Bacillales</taxon>
        <taxon>Bacillaceae</taxon>
        <taxon>Evansella</taxon>
    </lineage>
</organism>
<dbReference type="STRING" id="649639.Bcell_2523"/>
<comment type="function">
    <text evidence="1 15 17">Specifically methylates guanosine-37 in various tRNAs.</text>
</comment>
<comment type="subunit">
    <text evidence="4 15 17">Homodimer.</text>
</comment>
<dbReference type="EMBL" id="CP002394">
    <property type="protein sequence ID" value="ADU30780.1"/>
    <property type="molecule type" value="Genomic_DNA"/>
</dbReference>
<evidence type="ECO:0000256" key="3">
    <source>
        <dbReference type="ARBA" id="ARBA00007630"/>
    </source>
</evidence>
<dbReference type="PIRSF" id="PIRSF000386">
    <property type="entry name" value="tRNA_mtase"/>
    <property type="match status" value="1"/>
</dbReference>
<evidence type="ECO:0000256" key="7">
    <source>
        <dbReference type="ARBA" id="ARBA00022490"/>
    </source>
</evidence>
<feature type="binding site" evidence="15 16">
    <location>
        <begin position="133"/>
        <end position="138"/>
    </location>
    <ligand>
        <name>S-adenosyl-L-methionine</name>
        <dbReference type="ChEBI" id="CHEBI:59789"/>
    </ligand>
</feature>
<dbReference type="CDD" id="cd18080">
    <property type="entry name" value="TrmD-like"/>
    <property type="match status" value="1"/>
</dbReference>
<dbReference type="AlphaFoldDB" id="E6TSY8"/>
<dbReference type="GO" id="GO:0002939">
    <property type="term" value="P:tRNA N1-guanine methylation"/>
    <property type="evidence" value="ECO:0007669"/>
    <property type="project" value="TreeGrafter"/>
</dbReference>
<dbReference type="NCBIfam" id="TIGR00088">
    <property type="entry name" value="trmD"/>
    <property type="match status" value="1"/>
</dbReference>
<dbReference type="Proteomes" id="UP000001401">
    <property type="component" value="Chromosome"/>
</dbReference>
<evidence type="ECO:0000256" key="15">
    <source>
        <dbReference type="HAMAP-Rule" id="MF_00605"/>
    </source>
</evidence>
<dbReference type="PANTHER" id="PTHR46417:SF1">
    <property type="entry name" value="TRNA (GUANINE-N(1)-)-METHYLTRANSFERASE"/>
    <property type="match status" value="1"/>
</dbReference>
<dbReference type="FunFam" id="3.40.1280.10:FF:000001">
    <property type="entry name" value="tRNA (guanine-N(1)-)-methyltransferase"/>
    <property type="match status" value="1"/>
</dbReference>
<evidence type="ECO:0000256" key="1">
    <source>
        <dbReference type="ARBA" id="ARBA00002634"/>
    </source>
</evidence>
<evidence type="ECO:0000256" key="11">
    <source>
        <dbReference type="ARBA" id="ARBA00022694"/>
    </source>
</evidence>
<evidence type="ECO:0000256" key="16">
    <source>
        <dbReference type="PIRSR" id="PIRSR000386-1"/>
    </source>
</evidence>
<evidence type="ECO:0000256" key="17">
    <source>
        <dbReference type="RuleBase" id="RU003464"/>
    </source>
</evidence>
<keyword evidence="8 15" id="KW-0489">Methyltransferase</keyword>
<accession>E6TSY8</accession>
<dbReference type="HAMAP" id="MF_00605">
    <property type="entry name" value="TrmD"/>
    <property type="match status" value="1"/>
</dbReference>
<dbReference type="eggNOG" id="COG0336">
    <property type="taxonomic scope" value="Bacteria"/>
</dbReference>
<dbReference type="Gene3D" id="3.40.1280.10">
    <property type="match status" value="1"/>
</dbReference>
<dbReference type="Pfam" id="PF01746">
    <property type="entry name" value="tRNA_m1G_MT"/>
    <property type="match status" value="1"/>
</dbReference>
<dbReference type="OrthoDB" id="9807416at2"/>
<dbReference type="PANTHER" id="PTHR46417">
    <property type="entry name" value="TRNA (GUANINE-N(1)-)-METHYLTRANSFERASE"/>
    <property type="match status" value="1"/>
</dbReference>
<dbReference type="KEGG" id="bco:Bcell_2523"/>
<evidence type="ECO:0000256" key="4">
    <source>
        <dbReference type="ARBA" id="ARBA00011738"/>
    </source>
</evidence>
<dbReference type="NCBIfam" id="NF000648">
    <property type="entry name" value="PRK00026.1"/>
    <property type="match status" value="1"/>
</dbReference>
<evidence type="ECO:0000256" key="9">
    <source>
        <dbReference type="ARBA" id="ARBA00022679"/>
    </source>
</evidence>
<evidence type="ECO:0000256" key="5">
    <source>
        <dbReference type="ARBA" id="ARBA00012807"/>
    </source>
</evidence>
<dbReference type="GO" id="GO:0005829">
    <property type="term" value="C:cytosol"/>
    <property type="evidence" value="ECO:0007669"/>
    <property type="project" value="TreeGrafter"/>
</dbReference>
<evidence type="ECO:0000256" key="13">
    <source>
        <dbReference type="ARBA" id="ARBA00033392"/>
    </source>
</evidence>
<dbReference type="InterPro" id="IPR029026">
    <property type="entry name" value="tRNA_m1G_MTases_N"/>
</dbReference>
<evidence type="ECO:0000256" key="8">
    <source>
        <dbReference type="ARBA" id="ARBA00022603"/>
    </source>
</evidence>
<dbReference type="FunFam" id="1.10.1270.20:FF:000001">
    <property type="entry name" value="tRNA (guanine-N(1)-)-methyltransferase"/>
    <property type="match status" value="1"/>
</dbReference>
<proteinExistence type="inferred from homology"/>
<dbReference type="Gene3D" id="1.10.1270.20">
    <property type="entry name" value="tRNA(m1g37)methyltransferase, domain 2"/>
    <property type="match status" value="1"/>
</dbReference>
<evidence type="ECO:0000259" key="18">
    <source>
        <dbReference type="Pfam" id="PF01746"/>
    </source>
</evidence>
<reference evidence="19 20" key="1">
    <citation type="submission" date="2010-12" db="EMBL/GenBank/DDBJ databases">
        <title>Complete sequence of Bacillus cellulosilyticus DSM 2522.</title>
        <authorList>
            <consortium name="US DOE Joint Genome Institute"/>
            <person name="Lucas S."/>
            <person name="Copeland A."/>
            <person name="Lapidus A."/>
            <person name="Cheng J.-F."/>
            <person name="Bruce D."/>
            <person name="Goodwin L."/>
            <person name="Pitluck S."/>
            <person name="Chertkov O."/>
            <person name="Detter J.C."/>
            <person name="Han C."/>
            <person name="Tapia R."/>
            <person name="Land M."/>
            <person name="Hauser L."/>
            <person name="Jeffries C."/>
            <person name="Kyrpides N."/>
            <person name="Ivanova N."/>
            <person name="Mikhailova N."/>
            <person name="Brumm P."/>
            <person name="Mead D."/>
            <person name="Woyke T."/>
        </authorList>
    </citation>
    <scope>NUCLEOTIDE SEQUENCE [LARGE SCALE GENOMIC DNA]</scope>
    <source>
        <strain evidence="20">ATCC 21833 / DSM 2522 / FERM P-1141 / JCM 9156 / N-4</strain>
    </source>
</reference>
<gene>
    <name evidence="15" type="primary">trmD</name>
    <name evidence="19" type="ordered locus">Bcell_2523</name>
</gene>
<feature type="domain" description="tRNA methyltransferase TRMD/TRM10-type" evidence="18">
    <location>
        <begin position="1"/>
        <end position="225"/>
    </location>
</feature>
<feature type="binding site" evidence="15 16">
    <location>
        <position position="113"/>
    </location>
    <ligand>
        <name>S-adenosyl-L-methionine</name>
        <dbReference type="ChEBI" id="CHEBI:59789"/>
    </ligand>
</feature>
<dbReference type="SUPFAM" id="SSF75217">
    <property type="entry name" value="alpha/beta knot"/>
    <property type="match status" value="1"/>
</dbReference>
<evidence type="ECO:0000256" key="2">
    <source>
        <dbReference type="ARBA" id="ARBA00004496"/>
    </source>
</evidence>
<keyword evidence="20" id="KW-1185">Reference proteome</keyword>
<sequence>MKISVLTLFPDMFNGVFQSSILKNAQEKGAVQYDVVNFRDYTEDRHNRVDDYPYGGGGGMVLTPQPVFDAVNSIKTESKTEPRIILLCPQGERYSQKKAEALANEEHLILICGHYEGYDERIREHLVTDEISIGDYVLTGGEIGAMVIADSVTRLLPGVLGNETSAVTDSYSTGLLEYPHYTRPSKFLDYEVPDVLLSGHHERIDKWRREQSLKRTYERRPDLLENMELSEEDKLYLKTLNKSEENS</sequence>
<dbReference type="InterPro" id="IPR002649">
    <property type="entry name" value="tRNA_m1G_MeTrfase_TrmD"/>
</dbReference>
<evidence type="ECO:0000313" key="20">
    <source>
        <dbReference type="Proteomes" id="UP000001401"/>
    </source>
</evidence>
<evidence type="ECO:0000256" key="14">
    <source>
        <dbReference type="ARBA" id="ARBA00047783"/>
    </source>
</evidence>
<comment type="subcellular location">
    <subcellularLocation>
        <location evidence="2 15 17">Cytoplasm</location>
    </subcellularLocation>
</comment>
<name>E6TSY8_EVAC2</name>
<dbReference type="HOGENOM" id="CLU_047363_0_1_9"/>
<keyword evidence="11 15" id="KW-0819">tRNA processing</keyword>
<dbReference type="GO" id="GO:0052906">
    <property type="term" value="F:tRNA (guanine(37)-N1)-methyltransferase activity"/>
    <property type="evidence" value="ECO:0007669"/>
    <property type="project" value="UniProtKB-UniRule"/>
</dbReference>
<dbReference type="EC" id="2.1.1.228" evidence="5 15"/>
<evidence type="ECO:0000256" key="10">
    <source>
        <dbReference type="ARBA" id="ARBA00022691"/>
    </source>
</evidence>